<reference evidence="2 3" key="1">
    <citation type="journal article" date="2012" name="Science">
        <title>The Paleozoic origin of enzymatic lignin decomposition reconstructed from 31 fungal genomes.</title>
        <authorList>
            <person name="Floudas D."/>
            <person name="Binder M."/>
            <person name="Riley R."/>
            <person name="Barry K."/>
            <person name="Blanchette R.A."/>
            <person name="Henrissat B."/>
            <person name="Martinez A.T."/>
            <person name="Otillar R."/>
            <person name="Spatafora J.W."/>
            <person name="Yadav J.S."/>
            <person name="Aerts A."/>
            <person name="Benoit I."/>
            <person name="Boyd A."/>
            <person name="Carlson A."/>
            <person name="Copeland A."/>
            <person name="Coutinho P.M."/>
            <person name="de Vries R.P."/>
            <person name="Ferreira P."/>
            <person name="Findley K."/>
            <person name="Foster B."/>
            <person name="Gaskell J."/>
            <person name="Glotzer D."/>
            <person name="Gorecki P."/>
            <person name="Heitman J."/>
            <person name="Hesse C."/>
            <person name="Hori C."/>
            <person name="Igarashi K."/>
            <person name="Jurgens J.A."/>
            <person name="Kallen N."/>
            <person name="Kersten P."/>
            <person name="Kohler A."/>
            <person name="Kuees U."/>
            <person name="Kumar T.K.A."/>
            <person name="Kuo A."/>
            <person name="LaButti K."/>
            <person name="Larrondo L.F."/>
            <person name="Lindquist E."/>
            <person name="Ling A."/>
            <person name="Lombard V."/>
            <person name="Lucas S."/>
            <person name="Lundell T."/>
            <person name="Martin R."/>
            <person name="McLaughlin D.J."/>
            <person name="Morgenstern I."/>
            <person name="Morin E."/>
            <person name="Murat C."/>
            <person name="Nagy L.G."/>
            <person name="Nolan M."/>
            <person name="Ohm R.A."/>
            <person name="Patyshakuliyeva A."/>
            <person name="Rokas A."/>
            <person name="Ruiz-Duenas F.J."/>
            <person name="Sabat G."/>
            <person name="Salamov A."/>
            <person name="Samejima M."/>
            <person name="Schmutz J."/>
            <person name="Slot J.C."/>
            <person name="St John F."/>
            <person name="Stenlid J."/>
            <person name="Sun H."/>
            <person name="Sun S."/>
            <person name="Syed K."/>
            <person name="Tsang A."/>
            <person name="Wiebenga A."/>
            <person name="Young D."/>
            <person name="Pisabarro A."/>
            <person name="Eastwood D.C."/>
            <person name="Martin F."/>
            <person name="Cullen D."/>
            <person name="Grigoriev I.V."/>
            <person name="Hibbett D.S."/>
        </authorList>
    </citation>
    <scope>NUCLEOTIDE SEQUENCE [LARGE SCALE GENOMIC DNA]</scope>
    <source>
        <strain evidence="2 3">MD-104</strain>
    </source>
</reference>
<dbReference type="Proteomes" id="UP000218811">
    <property type="component" value="Unassembled WGS sequence"/>
</dbReference>
<dbReference type="AlphaFoldDB" id="A0A2H3JER7"/>
<keyword evidence="3" id="KW-1185">Reference proteome</keyword>
<gene>
    <name evidence="2" type="ORF">WOLCODRAFT_150418</name>
</gene>
<organism evidence="2 3">
    <name type="scientific">Wolfiporia cocos (strain MD-104)</name>
    <name type="common">Brown rot fungus</name>
    <dbReference type="NCBI Taxonomy" id="742152"/>
    <lineage>
        <taxon>Eukaryota</taxon>
        <taxon>Fungi</taxon>
        <taxon>Dikarya</taxon>
        <taxon>Basidiomycota</taxon>
        <taxon>Agaricomycotina</taxon>
        <taxon>Agaricomycetes</taxon>
        <taxon>Polyporales</taxon>
        <taxon>Phaeolaceae</taxon>
        <taxon>Wolfiporia</taxon>
    </lineage>
</organism>
<evidence type="ECO:0000313" key="3">
    <source>
        <dbReference type="Proteomes" id="UP000218811"/>
    </source>
</evidence>
<proteinExistence type="predicted"/>
<protein>
    <submittedName>
        <fullName evidence="2">Uncharacterized protein</fullName>
    </submittedName>
</protein>
<evidence type="ECO:0000313" key="2">
    <source>
        <dbReference type="EMBL" id="PCH40381.1"/>
    </source>
</evidence>
<evidence type="ECO:0000256" key="1">
    <source>
        <dbReference type="SAM" id="MobiDB-lite"/>
    </source>
</evidence>
<sequence length="165" mass="17777">MHALSSMAVLVDREFTDLIMFFRMEMPFRSPLSSPDYILLSAMAVTGGVASELVVAAPETDAGDVGAAGWAGPFISCDWHTQARTARDGGAHAESEQAHSKYTTIHEAKKRERREGQKRDGGVAKGSGSGLVSDTQKGKERARGEICLLARTPLIETAITAMQRK</sequence>
<name>A0A2H3JER7_WOLCO</name>
<accession>A0A2H3JER7</accession>
<feature type="region of interest" description="Disordered" evidence="1">
    <location>
        <begin position="86"/>
        <end position="138"/>
    </location>
</feature>
<dbReference type="EMBL" id="KB468053">
    <property type="protein sequence ID" value="PCH40381.1"/>
    <property type="molecule type" value="Genomic_DNA"/>
</dbReference>
<feature type="compositionally biased region" description="Basic and acidic residues" evidence="1">
    <location>
        <begin position="86"/>
        <end position="122"/>
    </location>
</feature>